<feature type="compositionally biased region" description="Polar residues" evidence="1">
    <location>
        <begin position="421"/>
        <end position="430"/>
    </location>
</feature>
<feature type="region of interest" description="Disordered" evidence="1">
    <location>
        <begin position="338"/>
        <end position="430"/>
    </location>
</feature>
<dbReference type="EMBL" id="KQ235059">
    <property type="protein sequence ID" value="KMZ92931.1"/>
    <property type="molecule type" value="Genomic_DNA"/>
</dbReference>
<evidence type="ECO:0000313" key="3">
    <source>
        <dbReference type="Proteomes" id="UP000053776"/>
    </source>
</evidence>
<evidence type="ECO:0000256" key="1">
    <source>
        <dbReference type="SAM" id="MobiDB-lite"/>
    </source>
</evidence>
<feature type="compositionally biased region" description="Basic and acidic residues" evidence="1">
    <location>
        <begin position="309"/>
        <end position="321"/>
    </location>
</feature>
<feature type="region of interest" description="Disordered" evidence="1">
    <location>
        <begin position="143"/>
        <end position="244"/>
    </location>
</feature>
<dbReference type="AlphaFoldDB" id="A0A0J9TD14"/>
<feature type="compositionally biased region" description="Basic and acidic residues" evidence="1">
    <location>
        <begin position="355"/>
        <end position="369"/>
    </location>
</feature>
<name>A0A0J9TD14_PLAVI</name>
<dbReference type="OrthoDB" id="392554at2759"/>
<evidence type="ECO:0000313" key="2">
    <source>
        <dbReference type="EMBL" id="KMZ92931.1"/>
    </source>
</evidence>
<dbReference type="Proteomes" id="UP000053776">
    <property type="component" value="Unassembled WGS sequence"/>
</dbReference>
<feature type="compositionally biased region" description="Basic and acidic residues" evidence="1">
    <location>
        <begin position="376"/>
        <end position="396"/>
    </location>
</feature>
<accession>A0A0J9TD14</accession>
<feature type="compositionally biased region" description="Polar residues" evidence="1">
    <location>
        <begin position="400"/>
        <end position="409"/>
    </location>
</feature>
<gene>
    <name evidence="2" type="ORF">PVMG_04643</name>
</gene>
<proteinExistence type="predicted"/>
<protein>
    <submittedName>
        <fullName evidence="2">Uncharacterized protein</fullName>
    </submittedName>
</protein>
<feature type="compositionally biased region" description="Polar residues" evidence="1">
    <location>
        <begin position="223"/>
        <end position="235"/>
    </location>
</feature>
<feature type="region of interest" description="Disordered" evidence="1">
    <location>
        <begin position="266"/>
        <end position="323"/>
    </location>
</feature>
<feature type="compositionally biased region" description="Polar residues" evidence="1">
    <location>
        <begin position="344"/>
        <end position="354"/>
    </location>
</feature>
<sequence length="488" mass="55580">MKKTVEAADRQGKVEKKCILDMLKENDCETLEELKNLITFLNSENKRLHSVNIESLKKINILTVRVKNLESLAKNYDEFYQNGKSYKDKLEQLSRKVNALMGYAKDKQNECCELIGEQDKYFRNFFANLNKIIQSIVSFNPDGGRGEGSASPRVSSPLDGESYRQRGKSKGSPSACTSDNDDDENNRGYANSEDEDNENAQKNELHKKRSNYLTATRERTHNRTNTYGEPSSHPDTSPHDELRMRGEQDRCNERIEKIKSLCESFKNIDNESSKSGNSDGSRKPNGNLPVSSKQKKKKKKKALESQQDEPFHSGYENEHMQEYQLENDEEIKLVHSADHRADQSAHQSAYQSAHHSADLGDGKIREKVAYKSKKGTKGDAQKRPDGIADYHKDIKKGSNHLVNDISSSRGNKKNHDVAEKNPSNKVPSAQSNIMDILNNRMHRASLEHIESGTTPKYVKYNTIHREIMNPRQHFVNQNKNSVDHIICL</sequence>
<organism evidence="2 3">
    <name type="scientific">Plasmodium vivax Mauritania I</name>
    <dbReference type="NCBI Taxonomy" id="1035515"/>
    <lineage>
        <taxon>Eukaryota</taxon>
        <taxon>Sar</taxon>
        <taxon>Alveolata</taxon>
        <taxon>Apicomplexa</taxon>
        <taxon>Aconoidasida</taxon>
        <taxon>Haemosporida</taxon>
        <taxon>Plasmodiidae</taxon>
        <taxon>Plasmodium</taxon>
        <taxon>Plasmodium (Plasmodium)</taxon>
    </lineage>
</organism>
<reference evidence="2 3" key="1">
    <citation type="submission" date="2011-08" db="EMBL/GenBank/DDBJ databases">
        <title>The Genome Sequence of Plasmodium vivax Mauritania I.</title>
        <authorList>
            <consortium name="The Broad Institute Genome Sequencing Platform"/>
            <consortium name="The Broad Institute Genome Sequencing Center for Infectious Disease"/>
            <person name="Neafsey D."/>
            <person name="Carlton J."/>
            <person name="Barnwell J."/>
            <person name="Collins W."/>
            <person name="Escalante A."/>
            <person name="Mullikin J."/>
            <person name="Saul A."/>
            <person name="Guigo R."/>
            <person name="Camara F."/>
            <person name="Young S.K."/>
            <person name="Zeng Q."/>
            <person name="Gargeya S."/>
            <person name="Fitzgerald M."/>
            <person name="Haas B."/>
            <person name="Abouelleil A."/>
            <person name="Alvarado L."/>
            <person name="Arachchi H.M."/>
            <person name="Berlin A."/>
            <person name="Brown A."/>
            <person name="Chapman S.B."/>
            <person name="Chen Z."/>
            <person name="Dunbar C."/>
            <person name="Freedman E."/>
            <person name="Gearin G."/>
            <person name="Gellesch M."/>
            <person name="Goldberg J."/>
            <person name="Griggs A."/>
            <person name="Gujja S."/>
            <person name="Heiman D."/>
            <person name="Howarth C."/>
            <person name="Larson L."/>
            <person name="Lui A."/>
            <person name="MacDonald P.J.P."/>
            <person name="Montmayeur A."/>
            <person name="Murphy C."/>
            <person name="Neiman D."/>
            <person name="Pearson M."/>
            <person name="Priest M."/>
            <person name="Roberts A."/>
            <person name="Saif S."/>
            <person name="Shea T."/>
            <person name="Shenoy N."/>
            <person name="Sisk P."/>
            <person name="Stolte C."/>
            <person name="Sykes S."/>
            <person name="Wortman J."/>
            <person name="Nusbaum C."/>
            <person name="Birren B."/>
        </authorList>
    </citation>
    <scope>NUCLEOTIDE SEQUENCE [LARGE SCALE GENOMIC DNA]</scope>
    <source>
        <strain evidence="2 3">Mauritania I</strain>
    </source>
</reference>